<dbReference type="PROSITE" id="PS51212">
    <property type="entry name" value="WSC"/>
    <property type="match status" value="3"/>
</dbReference>
<dbReference type="EMBL" id="JAODAN010000009">
    <property type="protein sequence ID" value="KAK1921909.1"/>
    <property type="molecule type" value="Genomic_DNA"/>
</dbReference>
<accession>A0AAD9CWA5</accession>
<name>A0AAD9CWA5_PAPLA</name>
<evidence type="ECO:0000256" key="6">
    <source>
        <dbReference type="ARBA" id="ARBA00023180"/>
    </source>
</evidence>
<comment type="caution">
    <text evidence="8">The sequence shown here is derived from an EMBL/GenBank/DDBJ whole genome shotgun (WGS) entry which is preliminary data.</text>
</comment>
<keyword evidence="4" id="KW-1133">Transmembrane helix</keyword>
<dbReference type="InterPro" id="IPR051836">
    <property type="entry name" value="Kremen_rcpt"/>
</dbReference>
<evidence type="ECO:0000256" key="1">
    <source>
        <dbReference type="ARBA" id="ARBA00004167"/>
    </source>
</evidence>
<feature type="domain" description="WSC" evidence="7">
    <location>
        <begin position="200"/>
        <end position="293"/>
    </location>
</feature>
<evidence type="ECO:0000256" key="5">
    <source>
        <dbReference type="ARBA" id="ARBA00023136"/>
    </source>
</evidence>
<keyword evidence="2" id="KW-0812">Transmembrane</keyword>
<keyword evidence="3" id="KW-0732">Signal</keyword>
<dbReference type="SMART" id="SM00321">
    <property type="entry name" value="WSC"/>
    <property type="match status" value="3"/>
</dbReference>
<dbReference type="PANTHER" id="PTHR24269">
    <property type="entry name" value="KREMEN PROTEIN"/>
    <property type="match status" value="1"/>
</dbReference>
<gene>
    <name evidence="8" type="ORF">DB88DRAFT_456285</name>
</gene>
<dbReference type="InterPro" id="IPR002889">
    <property type="entry name" value="WSC_carb-bd"/>
</dbReference>
<evidence type="ECO:0000256" key="4">
    <source>
        <dbReference type="ARBA" id="ARBA00022989"/>
    </source>
</evidence>
<evidence type="ECO:0000256" key="2">
    <source>
        <dbReference type="ARBA" id="ARBA00022692"/>
    </source>
</evidence>
<dbReference type="PANTHER" id="PTHR24269:SF16">
    <property type="entry name" value="PROTEIN SLG1"/>
    <property type="match status" value="1"/>
</dbReference>
<evidence type="ECO:0000259" key="7">
    <source>
        <dbReference type="PROSITE" id="PS51212"/>
    </source>
</evidence>
<proteinExistence type="predicted"/>
<feature type="domain" description="WSC" evidence="7">
    <location>
        <begin position="96"/>
        <end position="189"/>
    </location>
</feature>
<dbReference type="Pfam" id="PF01822">
    <property type="entry name" value="WSC"/>
    <property type="match status" value="3"/>
</dbReference>
<evidence type="ECO:0000313" key="8">
    <source>
        <dbReference type="EMBL" id="KAK1921909.1"/>
    </source>
</evidence>
<reference evidence="8" key="1">
    <citation type="submission" date="2023-02" db="EMBL/GenBank/DDBJ databases">
        <title>Identification and recombinant expression of a fungal hydrolase from Papiliotrema laurentii that hydrolyzes apple cutin and clears colloidal polyester polyurethane.</title>
        <authorList>
            <consortium name="DOE Joint Genome Institute"/>
            <person name="Roman V.A."/>
            <person name="Bojanowski C."/>
            <person name="Crable B.R."/>
            <person name="Wagner D.N."/>
            <person name="Hung C.S."/>
            <person name="Nadeau L.J."/>
            <person name="Schratz L."/>
            <person name="Haridas S."/>
            <person name="Pangilinan J."/>
            <person name="Lipzen A."/>
            <person name="Na H."/>
            <person name="Yan M."/>
            <person name="Ng V."/>
            <person name="Grigoriev I.V."/>
            <person name="Spatafora J.W."/>
            <person name="Barlow D."/>
            <person name="Biffinger J."/>
            <person name="Kelley-Loughnane N."/>
            <person name="Varaljay V.A."/>
            <person name="Crookes-Goodson W.J."/>
        </authorList>
    </citation>
    <scope>NUCLEOTIDE SEQUENCE</scope>
    <source>
        <strain evidence="8">5307AH</strain>
    </source>
</reference>
<comment type="subcellular location">
    <subcellularLocation>
        <location evidence="1">Membrane</location>
        <topology evidence="1">Single-pass membrane protein</topology>
    </subcellularLocation>
</comment>
<dbReference type="Proteomes" id="UP001182556">
    <property type="component" value="Unassembled WGS sequence"/>
</dbReference>
<keyword evidence="5" id="KW-0472">Membrane</keyword>
<protein>
    <submittedName>
        <fullName evidence="8">WSC domain-containing protein</fullName>
    </submittedName>
</protein>
<organism evidence="8 9">
    <name type="scientific">Papiliotrema laurentii</name>
    <name type="common">Cryptococcus laurentii</name>
    <dbReference type="NCBI Taxonomy" id="5418"/>
    <lineage>
        <taxon>Eukaryota</taxon>
        <taxon>Fungi</taxon>
        <taxon>Dikarya</taxon>
        <taxon>Basidiomycota</taxon>
        <taxon>Agaricomycotina</taxon>
        <taxon>Tremellomycetes</taxon>
        <taxon>Tremellales</taxon>
        <taxon>Rhynchogastremaceae</taxon>
        <taxon>Papiliotrema</taxon>
    </lineage>
</organism>
<evidence type="ECO:0000256" key="3">
    <source>
        <dbReference type="ARBA" id="ARBA00022729"/>
    </source>
</evidence>
<keyword evidence="6" id="KW-0325">Glycoprotein</keyword>
<dbReference type="AlphaFoldDB" id="A0AAD9CWA5"/>
<sequence>MTYQQCASFCASGGFSLAGLEYSRECYCGNYLDHGASLSRSASNCDMHASGNPNQIAGGSWAMTLLVADHFDETKVDSEYKQKQVQETLPSGWSALHDSGICIQEGSSGRALAGASTWAEDMTIGKCISFCSSKGMQYAGLEYSRECFCGNDLVNGASSSRTAPCDMQCAGSPGNICGGPWTLSVYQDASKEYTKTQIGNYKKQGCIQEVGGRAFTGASIAQDDMTIEKCIAFCGAGNFGFAGLEYSRECYCGNTLDHGASLEAFSTQCYMPCAGDVGSTCGGPNAISLWSTAEGLARVGA</sequence>
<dbReference type="GO" id="GO:0005886">
    <property type="term" value="C:plasma membrane"/>
    <property type="evidence" value="ECO:0007669"/>
    <property type="project" value="TreeGrafter"/>
</dbReference>
<feature type="domain" description="WSC" evidence="7">
    <location>
        <begin position="1"/>
        <end position="69"/>
    </location>
</feature>
<keyword evidence="9" id="KW-1185">Reference proteome</keyword>
<evidence type="ECO:0000313" key="9">
    <source>
        <dbReference type="Proteomes" id="UP001182556"/>
    </source>
</evidence>